<sequence>MLRTCLSTRSEADTWSHSLVSSQNGPKLAKFRRKSAKCHAGSPEQTAVSGSRQPTLQNYTQTASNATFPSADVHLKSGVIGSPFDRNSVAPHRFRSARRDAPPPVADSAARLLRRRAPLRVLRRTADSLKCRPSRHRRFRRAPSLLQAADSRQESPAATVRCALHLHRLPHRLRGRRPRVLCLHRLRLVALLCHRCASIYAFSGEKASTDNCADIKREGYRIGFYLNGQTCSPTFKGTEVDLLKVYNDWAYQKKIPDFKPITARLLHGYDTSYALLYEAGEVLDIGLNFFIFNPHSNNKVKPYEWTRSEDELFAFPDVTIRVVTGKVDPAKITFFDDVVFVGGNRINITRSFSDYKAIRAGKMDPQVTYKEGNHFDPAHWVSVEPGNSAKTLIGVVDGKKVLREECVLGLHNHFFINVKCSEFCSKLHIAGEPDSKRSYCFFVEDCPIATGPMGLFDTVLVFPKYPIERPKIPPPTLAPTVNTTTELSTTQKAGFDYEAADKRQREINAAERKYSEGKERKLKLFVAFFIIDIIFF</sequence>
<protein>
    <submittedName>
        <fullName evidence="1">Uncharacterized protein</fullName>
    </submittedName>
</protein>
<name>A0A4U5LS01_STECR</name>
<dbReference type="AlphaFoldDB" id="A0A4U5LS01"/>
<keyword evidence="2" id="KW-1185">Reference proteome</keyword>
<accession>A0A4U5LS01</accession>
<gene>
    <name evidence="1" type="ORF">L596_030193</name>
</gene>
<dbReference type="EMBL" id="AZBU02000013">
    <property type="protein sequence ID" value="TKR58790.1"/>
    <property type="molecule type" value="Genomic_DNA"/>
</dbReference>
<organism evidence="1 2">
    <name type="scientific">Steinernema carpocapsae</name>
    <name type="common">Entomopathogenic nematode</name>
    <dbReference type="NCBI Taxonomy" id="34508"/>
    <lineage>
        <taxon>Eukaryota</taxon>
        <taxon>Metazoa</taxon>
        <taxon>Ecdysozoa</taxon>
        <taxon>Nematoda</taxon>
        <taxon>Chromadorea</taxon>
        <taxon>Rhabditida</taxon>
        <taxon>Tylenchina</taxon>
        <taxon>Panagrolaimomorpha</taxon>
        <taxon>Strongyloidoidea</taxon>
        <taxon>Steinernematidae</taxon>
        <taxon>Steinernema</taxon>
    </lineage>
</organism>
<comment type="caution">
    <text evidence="1">The sequence shown here is derived from an EMBL/GenBank/DDBJ whole genome shotgun (WGS) entry which is preliminary data.</text>
</comment>
<reference evidence="1 2" key="1">
    <citation type="journal article" date="2015" name="Genome Biol.">
        <title>Comparative genomics of Steinernema reveals deeply conserved gene regulatory networks.</title>
        <authorList>
            <person name="Dillman A.R."/>
            <person name="Macchietto M."/>
            <person name="Porter C.F."/>
            <person name="Rogers A."/>
            <person name="Williams B."/>
            <person name="Antoshechkin I."/>
            <person name="Lee M.M."/>
            <person name="Goodwin Z."/>
            <person name="Lu X."/>
            <person name="Lewis E.E."/>
            <person name="Goodrich-Blair H."/>
            <person name="Stock S.P."/>
            <person name="Adams B.J."/>
            <person name="Sternberg P.W."/>
            <person name="Mortazavi A."/>
        </authorList>
    </citation>
    <scope>NUCLEOTIDE SEQUENCE [LARGE SCALE GENOMIC DNA]</scope>
    <source>
        <strain evidence="1 2">ALL</strain>
    </source>
</reference>
<dbReference type="Proteomes" id="UP000298663">
    <property type="component" value="Unassembled WGS sequence"/>
</dbReference>
<evidence type="ECO:0000313" key="2">
    <source>
        <dbReference type="Proteomes" id="UP000298663"/>
    </source>
</evidence>
<proteinExistence type="predicted"/>
<evidence type="ECO:0000313" key="1">
    <source>
        <dbReference type="EMBL" id="TKR58790.1"/>
    </source>
</evidence>
<reference evidence="1 2" key="2">
    <citation type="journal article" date="2019" name="G3 (Bethesda)">
        <title>Hybrid Assembly of the Genome of the Entomopathogenic Nematode Steinernema carpocapsae Identifies the X-Chromosome.</title>
        <authorList>
            <person name="Serra L."/>
            <person name="Macchietto M."/>
            <person name="Macias-Munoz A."/>
            <person name="McGill C.J."/>
            <person name="Rodriguez I.M."/>
            <person name="Rodriguez B."/>
            <person name="Murad R."/>
            <person name="Mortazavi A."/>
        </authorList>
    </citation>
    <scope>NUCLEOTIDE SEQUENCE [LARGE SCALE GENOMIC DNA]</scope>
    <source>
        <strain evidence="1 2">ALL</strain>
    </source>
</reference>